<comment type="caution">
    <text evidence="2">The sequence shown here is derived from an EMBL/GenBank/DDBJ whole genome shotgun (WGS) entry which is preliminary data.</text>
</comment>
<accession>A0A4Y3KS23</accession>
<protein>
    <submittedName>
        <fullName evidence="2">Uncharacterized protein</fullName>
    </submittedName>
</protein>
<sequence>MTRTEQAADGSSVHSRLQRLQERPVLAVLLFAAAVVGAVSAVWEALGWARDRVEDVAQPYREEYAALDQLDLDVRLEYFEDTFGVARAVVDPCTSTSVPCPEPRPESMQLFVHETDETVVRALFADNSLAAYLVTTTTEGFEPAIRWIDLELGPLGAVSTAEILDSVGVDVVAGASVRSGMVWHSYAEVVPGGAPASYRGLVLAWVGEGLQSQFDLDAFQRLEAAQEAAADGAAFSAALDDMRTATAPNTYGEFRDDGPLATWLHDPEVIHDLLFAGSEV</sequence>
<reference evidence="2" key="1">
    <citation type="submission" date="2019-06" db="EMBL/GenBank/DDBJ databases">
        <title>Whole genome shotgun sequence of Cellulomonas cellasea NBRC 3753.</title>
        <authorList>
            <person name="Hosoyama A."/>
            <person name="Uohara A."/>
            <person name="Ohji S."/>
            <person name="Ichikawa N."/>
        </authorList>
    </citation>
    <scope>NUCLEOTIDE SEQUENCE [LARGE SCALE GENOMIC DNA]</scope>
    <source>
        <strain evidence="2">NBRC 3753</strain>
    </source>
</reference>
<keyword evidence="3" id="KW-1185">Reference proteome</keyword>
<evidence type="ECO:0000313" key="2">
    <source>
        <dbReference type="EMBL" id="GEA86737.1"/>
    </source>
</evidence>
<organism evidence="2 3">
    <name type="scientific">Cellulomonas cellasea</name>
    <dbReference type="NCBI Taxonomy" id="43670"/>
    <lineage>
        <taxon>Bacteria</taxon>
        <taxon>Bacillati</taxon>
        <taxon>Actinomycetota</taxon>
        <taxon>Actinomycetes</taxon>
        <taxon>Micrococcales</taxon>
        <taxon>Cellulomonadaceae</taxon>
        <taxon>Cellulomonas</taxon>
    </lineage>
</organism>
<name>A0A4Y3KS23_9CELL</name>
<feature type="transmembrane region" description="Helical" evidence="1">
    <location>
        <begin position="25"/>
        <end position="43"/>
    </location>
</feature>
<dbReference type="NCBIfam" id="NF043066">
    <property type="entry name" value="ETEC_3214_dom"/>
    <property type="match status" value="1"/>
</dbReference>
<keyword evidence="1" id="KW-0812">Transmembrane</keyword>
<evidence type="ECO:0000256" key="1">
    <source>
        <dbReference type="SAM" id="Phobius"/>
    </source>
</evidence>
<evidence type="ECO:0000313" key="3">
    <source>
        <dbReference type="Proteomes" id="UP000317046"/>
    </source>
</evidence>
<gene>
    <name evidence="2" type="ORF">CCE01nite_06860</name>
</gene>
<dbReference type="AlphaFoldDB" id="A0A4Y3KS23"/>
<proteinExistence type="predicted"/>
<dbReference type="Proteomes" id="UP000317046">
    <property type="component" value="Unassembled WGS sequence"/>
</dbReference>
<keyword evidence="1" id="KW-1133">Transmembrane helix</keyword>
<dbReference type="InterPro" id="IPR050010">
    <property type="entry name" value="ETEC_3214_dom"/>
</dbReference>
<dbReference type="EMBL" id="BJLR01000009">
    <property type="protein sequence ID" value="GEA86737.1"/>
    <property type="molecule type" value="Genomic_DNA"/>
</dbReference>
<keyword evidence="1" id="KW-0472">Membrane</keyword>